<dbReference type="HOGENOM" id="CLU_076594_1_0_4"/>
<protein>
    <submittedName>
        <fullName evidence="2">Alpha/beta hydrolase fold protein</fullName>
    </submittedName>
</protein>
<feature type="domain" description="Serine aminopeptidase S33" evidence="1">
    <location>
        <begin position="11"/>
        <end position="248"/>
    </location>
</feature>
<dbReference type="Proteomes" id="UP000001235">
    <property type="component" value="Chromosome"/>
</dbReference>
<dbReference type="SUPFAM" id="SSF53474">
    <property type="entry name" value="alpha/beta-Hydrolases"/>
    <property type="match status" value="1"/>
</dbReference>
<dbReference type="Gene3D" id="3.40.50.1820">
    <property type="entry name" value="alpha/beta hydrolase"/>
    <property type="match status" value="1"/>
</dbReference>
<dbReference type="AlphaFoldDB" id="D9SF89"/>
<dbReference type="InterPro" id="IPR051044">
    <property type="entry name" value="MAG_DAG_Lipase"/>
</dbReference>
<proteinExistence type="predicted"/>
<dbReference type="PIRSF" id="PIRSF017388">
    <property type="entry name" value="Esterase_lipase"/>
    <property type="match status" value="1"/>
</dbReference>
<dbReference type="STRING" id="395494.Galf_1158"/>
<accession>D9SF89</accession>
<name>D9SF89_GALCS</name>
<dbReference type="GO" id="GO:0052689">
    <property type="term" value="F:carboxylic ester hydrolase activity"/>
    <property type="evidence" value="ECO:0007669"/>
    <property type="project" value="InterPro"/>
</dbReference>
<dbReference type="ESTHER" id="galcs-d9sf89">
    <property type="family name" value="CarbLipBact_2"/>
</dbReference>
<dbReference type="eggNOG" id="COG1647">
    <property type="taxonomic scope" value="Bacteria"/>
</dbReference>
<keyword evidence="2" id="KW-0378">Hydrolase</keyword>
<sequence length="273" mass="30281">MDTVKLVGGEHAVLLVHGLQGGPTEMLPLAKRLNQAGYSVYVPHFAGYGYHDGDTTHSVTPWQDWHKLVLDEVAILKQTHTTVSLGGLCIGAVLALSVAADSGSDVAALSLLSTTLYYDGWSIPWYRFVLPIGYYTPFRYFYSYSGRPPFGIKNEQLRKWVIREMNHKESSIAAVSNLCLPAIHEAELLIKAVKARLPAIETPTLVIHATEDDVCSPRSAEYVMQHIGSKQRECVMLGNSYHMITVDNDREQVASETIRFFNSTQAEKVSSLP</sequence>
<dbReference type="KEGG" id="gca:Galf_1158"/>
<dbReference type="OrthoDB" id="8612291at2"/>
<dbReference type="InterPro" id="IPR012354">
    <property type="entry name" value="Esterase_lipase"/>
</dbReference>
<reference evidence="2 3" key="1">
    <citation type="submission" date="2010-08" db="EMBL/GenBank/DDBJ databases">
        <title>Complete sequence of Gallionella capsiferriformans ES-2.</title>
        <authorList>
            <consortium name="US DOE Joint Genome Institute"/>
            <person name="Lucas S."/>
            <person name="Copeland A."/>
            <person name="Lapidus A."/>
            <person name="Cheng J.-F."/>
            <person name="Bruce D."/>
            <person name="Goodwin L."/>
            <person name="Pitluck S."/>
            <person name="Chertkov O."/>
            <person name="Davenport K.W."/>
            <person name="Detter J.C."/>
            <person name="Han C."/>
            <person name="Tapia R."/>
            <person name="Land M."/>
            <person name="Hauser L."/>
            <person name="Chang Y.-J."/>
            <person name="Jeffries C."/>
            <person name="Kyrpides N."/>
            <person name="Ivanova N."/>
            <person name="Mikhailova N."/>
            <person name="Shelobolina E.S."/>
            <person name="Picardal F."/>
            <person name="Roden E."/>
            <person name="Emerson D."/>
            <person name="Woyke T."/>
        </authorList>
    </citation>
    <scope>NUCLEOTIDE SEQUENCE [LARGE SCALE GENOMIC DNA]</scope>
    <source>
        <strain evidence="2 3">ES-2</strain>
    </source>
</reference>
<dbReference type="InterPro" id="IPR022742">
    <property type="entry name" value="Hydrolase_4"/>
</dbReference>
<evidence type="ECO:0000313" key="2">
    <source>
        <dbReference type="EMBL" id="ADL55186.1"/>
    </source>
</evidence>
<dbReference type="InterPro" id="IPR029058">
    <property type="entry name" value="AB_hydrolase_fold"/>
</dbReference>
<evidence type="ECO:0000259" key="1">
    <source>
        <dbReference type="Pfam" id="PF12146"/>
    </source>
</evidence>
<dbReference type="RefSeq" id="WP_013293125.1">
    <property type="nucleotide sequence ID" value="NC_014394.1"/>
</dbReference>
<dbReference type="Pfam" id="PF12146">
    <property type="entry name" value="Hydrolase_4"/>
    <property type="match status" value="1"/>
</dbReference>
<evidence type="ECO:0000313" key="3">
    <source>
        <dbReference type="Proteomes" id="UP000001235"/>
    </source>
</evidence>
<gene>
    <name evidence="2" type="ordered locus">Galf_1158</name>
</gene>
<dbReference type="PANTHER" id="PTHR11614">
    <property type="entry name" value="PHOSPHOLIPASE-RELATED"/>
    <property type="match status" value="1"/>
</dbReference>
<organism evidence="2 3">
    <name type="scientific">Gallionella capsiferriformans (strain ES-2)</name>
    <name type="common">Gallionella ferruginea capsiferriformans (strain ES-2)</name>
    <dbReference type="NCBI Taxonomy" id="395494"/>
    <lineage>
        <taxon>Bacteria</taxon>
        <taxon>Pseudomonadati</taxon>
        <taxon>Pseudomonadota</taxon>
        <taxon>Betaproteobacteria</taxon>
        <taxon>Nitrosomonadales</taxon>
        <taxon>Gallionellaceae</taxon>
        <taxon>Gallionella</taxon>
    </lineage>
</organism>
<keyword evidence="3" id="KW-1185">Reference proteome</keyword>
<dbReference type="EMBL" id="CP002159">
    <property type="protein sequence ID" value="ADL55186.1"/>
    <property type="molecule type" value="Genomic_DNA"/>
</dbReference>